<protein>
    <submittedName>
        <fullName evidence="1">Uncharacterized protein</fullName>
    </submittedName>
</protein>
<gene>
    <name evidence="1" type="ORF">PAA8504_03223</name>
</gene>
<sequence>MSSVLTRRTFLKSTACTSLSLGSLAYSARPAIAGVGLMTAWMELCKVIVDATGKPFRAKAQGQPAADPMMVALRENRRLLASTNRKLDAVSDMVTALMVNHSILPQKIDQVVASRISGMVPQIVRSELGQFREEQNAANLMAAITTFTEEVELDRPRAQLETRLADIREYRNRVRAGPNFSILTLCASMDSELAAMRILDYSKAEAEVVGRVYLEEFRFALDASQSSSLVAMARQLDNDIGQQLAATFGPASNMRGDYRIVLGGEQHLCSLSPSVMITDETYRVAESLPNQYKTNESGEVQILSSSYSPNRFYNWVMDVEDNSISTWVADCERRPFEECGESGSELPHSGCAGSGRAAKDRATQIYNAIVSGHENKIERFNAYQALRGGLWESLTTTYHTGRRLLNEVASWET</sequence>
<dbReference type="PROSITE" id="PS51318">
    <property type="entry name" value="TAT"/>
    <property type="match status" value="1"/>
</dbReference>
<reference evidence="1 2" key="1">
    <citation type="submission" date="2018-03" db="EMBL/GenBank/DDBJ databases">
        <authorList>
            <person name="Keele B.F."/>
        </authorList>
    </citation>
    <scope>NUCLEOTIDE SEQUENCE [LARGE SCALE GENOMIC DNA]</scope>
    <source>
        <strain evidence="1 2">CECT 8504</strain>
    </source>
</reference>
<dbReference type="Proteomes" id="UP000244912">
    <property type="component" value="Unassembled WGS sequence"/>
</dbReference>
<organism evidence="1 2">
    <name type="scientific">Palleronia abyssalis</name>
    <dbReference type="NCBI Taxonomy" id="1501240"/>
    <lineage>
        <taxon>Bacteria</taxon>
        <taxon>Pseudomonadati</taxon>
        <taxon>Pseudomonadota</taxon>
        <taxon>Alphaproteobacteria</taxon>
        <taxon>Rhodobacterales</taxon>
        <taxon>Roseobacteraceae</taxon>
        <taxon>Palleronia</taxon>
    </lineage>
</organism>
<keyword evidence="2" id="KW-1185">Reference proteome</keyword>
<evidence type="ECO:0000313" key="1">
    <source>
        <dbReference type="EMBL" id="SPJ25372.1"/>
    </source>
</evidence>
<accession>A0A2R8BZ09</accession>
<evidence type="ECO:0000313" key="2">
    <source>
        <dbReference type="Proteomes" id="UP000244912"/>
    </source>
</evidence>
<dbReference type="EMBL" id="ONZF01000008">
    <property type="protein sequence ID" value="SPJ25372.1"/>
    <property type="molecule type" value="Genomic_DNA"/>
</dbReference>
<proteinExistence type="predicted"/>
<dbReference type="AlphaFoldDB" id="A0A2R8BZ09"/>
<dbReference type="InterPro" id="IPR006311">
    <property type="entry name" value="TAT_signal"/>
</dbReference>
<name>A0A2R8BZ09_9RHOB</name>
<dbReference type="RefSeq" id="WP_146190506.1">
    <property type="nucleotide sequence ID" value="NZ_ONZF01000008.1"/>
</dbReference>